<dbReference type="Pfam" id="PF08335">
    <property type="entry name" value="GlnD_UR_UTase"/>
    <property type="match status" value="2"/>
</dbReference>
<gene>
    <name evidence="9" type="primary">glnE</name>
    <name evidence="9" type="ORF">FEF65_07600</name>
</gene>
<evidence type="ECO:0000256" key="3">
    <source>
        <dbReference type="ARBA" id="ARBA00022741"/>
    </source>
</evidence>
<evidence type="ECO:0000313" key="9">
    <source>
        <dbReference type="EMBL" id="TLS67288.1"/>
    </source>
</evidence>
<dbReference type="CDD" id="cd05401">
    <property type="entry name" value="NT_GlnE_GlnD_like"/>
    <property type="match status" value="2"/>
</dbReference>
<proteinExistence type="predicted"/>
<accession>A0A5R9GNT1</accession>
<dbReference type="GO" id="GO:0047388">
    <property type="term" value="F:[glutamine synthetase]-adenylyl-L-tyrosine phosphorylase activity"/>
    <property type="evidence" value="ECO:0007669"/>
    <property type="project" value="UniProtKB-EC"/>
</dbReference>
<dbReference type="GO" id="GO:0005524">
    <property type="term" value="F:ATP binding"/>
    <property type="evidence" value="ECO:0007669"/>
    <property type="project" value="UniProtKB-KW"/>
</dbReference>
<feature type="domain" description="PII-uridylyltransferase/Glutamine-synthetase adenylyltransferase" evidence="8">
    <location>
        <begin position="777"/>
        <end position="902"/>
    </location>
</feature>
<dbReference type="Gene3D" id="1.20.120.330">
    <property type="entry name" value="Nucleotidyltransferases domain 2"/>
    <property type="match status" value="2"/>
</dbReference>
<evidence type="ECO:0000256" key="4">
    <source>
        <dbReference type="ARBA" id="ARBA00022840"/>
    </source>
</evidence>
<dbReference type="InterPro" id="IPR013546">
    <property type="entry name" value="PII_UdlTrfase/GS_AdlTrfase"/>
</dbReference>
<evidence type="ECO:0000259" key="8">
    <source>
        <dbReference type="Pfam" id="PF08335"/>
    </source>
</evidence>
<dbReference type="AlphaFoldDB" id="A0A5R9GNT1"/>
<dbReference type="Gene3D" id="1.20.120.1510">
    <property type="match status" value="1"/>
</dbReference>
<keyword evidence="9" id="KW-0436">Ligase</keyword>
<evidence type="ECO:0000256" key="5">
    <source>
        <dbReference type="ARBA" id="ARBA00022842"/>
    </source>
</evidence>
<feature type="domain" description="Glutamate-ammonia ligase adenylyltransferase repeated" evidence="7">
    <location>
        <begin position="19"/>
        <end position="256"/>
    </location>
</feature>
<dbReference type="RefSeq" id="WP_138239204.1">
    <property type="nucleotide sequence ID" value="NZ_VBRY01000006.1"/>
</dbReference>
<keyword evidence="10" id="KW-1185">Reference proteome</keyword>
<dbReference type="Proteomes" id="UP000306585">
    <property type="component" value="Unassembled WGS sequence"/>
</dbReference>
<feature type="domain" description="Glutamate-ammonia ligase adenylyltransferase repeated" evidence="7">
    <location>
        <begin position="521"/>
        <end position="749"/>
    </location>
</feature>
<keyword evidence="3" id="KW-0547">Nucleotide-binding</keyword>
<dbReference type="PANTHER" id="PTHR30621:SF0">
    <property type="entry name" value="BIFUNCTIONAL GLUTAMINE SYNTHETASE ADENYLYLTRANSFERASE_ADENYLYL-REMOVING ENZYME"/>
    <property type="match status" value="1"/>
</dbReference>
<dbReference type="GO" id="GO:0016874">
    <property type="term" value="F:ligase activity"/>
    <property type="evidence" value="ECO:0007669"/>
    <property type="project" value="UniProtKB-KW"/>
</dbReference>
<evidence type="ECO:0000313" key="10">
    <source>
        <dbReference type="Proteomes" id="UP000306585"/>
    </source>
</evidence>
<dbReference type="Gene3D" id="3.30.460.10">
    <property type="entry name" value="Beta Polymerase, domain 2"/>
    <property type="match status" value="2"/>
</dbReference>
<sequence length="916" mass="102597">MSEPIDQLLTDVPQFLHADVRRVYAHSPLFAMLMRTATPAECKRLFVAADAIALPDASASWIPDCDSSDLVTCMRHLRQCKHRGHRHLIWWELGLHGDMDRSCQAIADFASGLLDQALKMAMRLIAPRYGVIEAGRFCIIGLGKLGGRELNLGSDVDPLFIWQGEGHSSGGRQSLPVDEYYMHLSRMLIRLMSERTADGIVWPVDMRLRPGGDGSAIALHLETTLSHYLEYGQTWERAMLIKSRPVAGDLLLGQAFIEGITPFIYRRYLDYTTVVALADMKRRIDGQAGSGGIAAGFDVKRGRGGIREIEFIIQSLQLLHGGRNVALRVQPSMQAIDLLQQSGIINAEDVAELKQAYRFWRRMEHAIQARRGEQTHRLPDDYRPYLSAATGIEDIERQMIHHAAIVEGAFSRFVKPADSGQPEANSWLTGHADALSSVVEADRERIVMSLQRIDESLARGMLPERSRGEVERILIRAMPRWLDDENGVTALEAFARLIHSISGRATWIDLLATHQGALDWLIGVLSASQYLADHIVRDPSWLEWPLMVERSETDIHHMVAELDGLRDYDHVEQMLADIGYWVDRARLLSALAVDAHTADAMTIGGWLADIADAATAATLRLCLHQMDLPADFPFVALAMGKHGSREMGLVSDLDMVFVLADENPSGMVGRRSMGEHAQRIGRRMIQYLTGTPPYGAGYEFDARLRPSGQSGVLVTNISGFRDYQLTDAQTWEHQALCRARPVAGPAAAREMVAKQVASILDLPRNHSALAAEVMEMREKMLAHLASKESDIINLKQDAGGLVDIEFLAQYARLAFGGYQRRTVDLLRSLPDSAPDAWHQQAEWLAESYLIYRQMENALRVELWRSIGHLPNDPAATEWETMRRHAAIHSPLQLKERMQRVHDCFHQFMAAELDRCG</sequence>
<dbReference type="InterPro" id="IPR023057">
    <property type="entry name" value="GlnE"/>
</dbReference>
<dbReference type="GO" id="GO:0008882">
    <property type="term" value="F:[glutamate-ammonia-ligase] adenylyltransferase activity"/>
    <property type="evidence" value="ECO:0007669"/>
    <property type="project" value="UniProtKB-EC"/>
</dbReference>
<comment type="caution">
    <text evidence="9">The sequence shown here is derived from an EMBL/GenBank/DDBJ whole genome shotgun (WGS) entry which is preliminary data.</text>
</comment>
<dbReference type="SUPFAM" id="SSF81593">
    <property type="entry name" value="Nucleotidyltransferase substrate binding subunit/domain"/>
    <property type="match status" value="2"/>
</dbReference>
<dbReference type="EMBL" id="VBRY01000006">
    <property type="protein sequence ID" value="TLS67288.1"/>
    <property type="molecule type" value="Genomic_DNA"/>
</dbReference>
<dbReference type="SUPFAM" id="SSF81301">
    <property type="entry name" value="Nucleotidyltransferase"/>
    <property type="match status" value="2"/>
</dbReference>
<evidence type="ECO:0000259" key="7">
    <source>
        <dbReference type="Pfam" id="PF03710"/>
    </source>
</evidence>
<dbReference type="Pfam" id="PF03710">
    <property type="entry name" value="GlnE"/>
    <property type="match status" value="2"/>
</dbReference>
<reference evidence="9 10" key="1">
    <citation type="journal article" date="2019" name="Appl. Environ. Microbiol.">
        <title>Environmental Evidence and Genomic Insight of Iron-oxidizing Bacteria Preference Towards More Corrosion Resistant Stainless Steel at Higher Salinities.</title>
        <authorList>
            <person name="Garrison C.E."/>
            <person name="Price K.A."/>
            <person name="Field E.K."/>
        </authorList>
    </citation>
    <scope>NUCLEOTIDE SEQUENCE [LARGE SCALE GENOMIC DNA]</scope>
    <source>
        <strain evidence="9 10">P3</strain>
    </source>
</reference>
<evidence type="ECO:0000256" key="6">
    <source>
        <dbReference type="ARBA" id="ARBA00023268"/>
    </source>
</evidence>
<keyword evidence="4" id="KW-0067">ATP-binding</keyword>
<keyword evidence="5" id="KW-0460">Magnesium</keyword>
<keyword evidence="1 9" id="KW-0808">Transferase</keyword>
<evidence type="ECO:0000256" key="2">
    <source>
        <dbReference type="ARBA" id="ARBA00022695"/>
    </source>
</evidence>
<dbReference type="InterPro" id="IPR005190">
    <property type="entry name" value="GlnE_rpt_dom"/>
</dbReference>
<name>A0A5R9GNT1_9PROT</name>
<protein>
    <submittedName>
        <fullName evidence="9">Bifunctional [glutamate--ammonia ligase]-adenylyl-L-tyrosine phosphorylase/[glutamate--ammonia-ligase] adenylyltransferase</fullName>
        <ecNumber evidence="9">2.7.7.42</ecNumber>
        <ecNumber evidence="9">2.7.7.89</ecNumber>
    </submittedName>
</protein>
<feature type="domain" description="PII-uridylyltransferase/Glutamine-synthetase adenylyltransferase" evidence="8">
    <location>
        <begin position="287"/>
        <end position="395"/>
    </location>
</feature>
<dbReference type="InterPro" id="IPR043519">
    <property type="entry name" value="NT_sf"/>
</dbReference>
<dbReference type="EC" id="2.7.7.89" evidence="9"/>
<dbReference type="PANTHER" id="PTHR30621">
    <property type="entry name" value="GLUTAMINE SYNTHETASE ADENYLYLTRANSFERASE"/>
    <property type="match status" value="1"/>
</dbReference>
<dbReference type="NCBIfam" id="NF008292">
    <property type="entry name" value="PRK11072.1"/>
    <property type="match status" value="1"/>
</dbReference>
<keyword evidence="2 9" id="KW-0548">Nucleotidyltransferase</keyword>
<dbReference type="GO" id="GO:0005829">
    <property type="term" value="C:cytosol"/>
    <property type="evidence" value="ECO:0007669"/>
    <property type="project" value="TreeGrafter"/>
</dbReference>
<organism evidence="9 10">
    <name type="scientific">Mariprofundus erugo</name>
    <dbReference type="NCBI Taxonomy" id="2528639"/>
    <lineage>
        <taxon>Bacteria</taxon>
        <taxon>Pseudomonadati</taxon>
        <taxon>Pseudomonadota</taxon>
        <taxon>Candidatius Mariprofundia</taxon>
        <taxon>Mariprofundales</taxon>
        <taxon>Mariprofundaceae</taxon>
        <taxon>Mariprofundus</taxon>
    </lineage>
</organism>
<keyword evidence="6" id="KW-0511">Multifunctional enzyme</keyword>
<evidence type="ECO:0000256" key="1">
    <source>
        <dbReference type="ARBA" id="ARBA00022679"/>
    </source>
</evidence>
<dbReference type="GO" id="GO:0000820">
    <property type="term" value="P:regulation of glutamine family amino acid metabolic process"/>
    <property type="evidence" value="ECO:0007669"/>
    <property type="project" value="TreeGrafter"/>
</dbReference>
<dbReference type="EC" id="2.7.7.42" evidence="9"/>